<evidence type="ECO:0000313" key="1">
    <source>
        <dbReference type="EMBL" id="MPM83441.1"/>
    </source>
</evidence>
<organism evidence="1">
    <name type="scientific">bioreactor metagenome</name>
    <dbReference type="NCBI Taxonomy" id="1076179"/>
    <lineage>
        <taxon>unclassified sequences</taxon>
        <taxon>metagenomes</taxon>
        <taxon>ecological metagenomes</taxon>
    </lineage>
</organism>
<sequence>MINKRSVTPISLPALGKSLLLVPALKGIWMENKSKISLIIIFVGLVLNRITRIINKIFDAGIHCGNDIVYVLTNI</sequence>
<gene>
    <name evidence="1" type="ORF">SDC9_130505</name>
</gene>
<name>A0A645D2R2_9ZZZZ</name>
<accession>A0A645D2R2</accession>
<proteinExistence type="predicted"/>
<dbReference type="AlphaFoldDB" id="A0A645D2R2"/>
<dbReference type="EMBL" id="VSSQ01032236">
    <property type="protein sequence ID" value="MPM83441.1"/>
    <property type="molecule type" value="Genomic_DNA"/>
</dbReference>
<reference evidence="1" key="1">
    <citation type="submission" date="2019-08" db="EMBL/GenBank/DDBJ databases">
        <authorList>
            <person name="Kucharzyk K."/>
            <person name="Murdoch R.W."/>
            <person name="Higgins S."/>
            <person name="Loffler F."/>
        </authorList>
    </citation>
    <scope>NUCLEOTIDE SEQUENCE</scope>
</reference>
<protein>
    <submittedName>
        <fullName evidence="1">Uncharacterized protein</fullName>
    </submittedName>
</protein>
<comment type="caution">
    <text evidence="1">The sequence shown here is derived from an EMBL/GenBank/DDBJ whole genome shotgun (WGS) entry which is preliminary data.</text>
</comment>